<accession>A0A7X6N2R2</accession>
<gene>
    <name evidence="4" type="ORF">HF964_02215</name>
</gene>
<dbReference type="Proteomes" id="UP000549765">
    <property type="component" value="Unassembled WGS sequence"/>
</dbReference>
<dbReference type="Pfam" id="PF00857">
    <property type="entry name" value="Isochorismatase"/>
    <property type="match status" value="1"/>
</dbReference>
<dbReference type="InterPro" id="IPR000868">
    <property type="entry name" value="Isochorismatase-like_dom"/>
</dbReference>
<dbReference type="GO" id="GO:0016787">
    <property type="term" value="F:hydrolase activity"/>
    <property type="evidence" value="ECO:0007669"/>
    <property type="project" value="UniProtKB-KW"/>
</dbReference>
<name>A0A7X6N2R2_9LACO</name>
<dbReference type="InterPro" id="IPR036380">
    <property type="entry name" value="Isochorismatase-like_sf"/>
</dbReference>
<organism evidence="4 5">
    <name type="scientific">Periweissella fabalis</name>
    <dbReference type="NCBI Taxonomy" id="1070421"/>
    <lineage>
        <taxon>Bacteria</taxon>
        <taxon>Bacillati</taxon>
        <taxon>Bacillota</taxon>
        <taxon>Bacilli</taxon>
        <taxon>Lactobacillales</taxon>
        <taxon>Lactobacillaceae</taxon>
        <taxon>Periweissella</taxon>
    </lineage>
</organism>
<evidence type="ECO:0000256" key="1">
    <source>
        <dbReference type="ARBA" id="ARBA00006336"/>
    </source>
</evidence>
<keyword evidence="2" id="KW-0378">Hydrolase</keyword>
<comment type="similarity">
    <text evidence="1">Belongs to the isochorismatase family.</text>
</comment>
<feature type="domain" description="Isochorismatase-like" evidence="3">
    <location>
        <begin position="5"/>
        <end position="142"/>
    </location>
</feature>
<proteinExistence type="inferred from homology"/>
<evidence type="ECO:0000256" key="2">
    <source>
        <dbReference type="ARBA" id="ARBA00022801"/>
    </source>
</evidence>
<reference evidence="4 5" key="1">
    <citation type="submission" date="2020-04" db="EMBL/GenBank/DDBJ databases">
        <title>MicrobeNet Type strains.</title>
        <authorList>
            <person name="Nicholson A.C."/>
        </authorList>
    </citation>
    <scope>NUCLEOTIDE SEQUENCE [LARGE SCALE GENOMIC DNA]</scope>
    <source>
        <strain evidence="4 5">CCUG 61472</strain>
    </source>
</reference>
<dbReference type="Gene3D" id="3.40.50.850">
    <property type="entry name" value="Isochorismatase-like"/>
    <property type="match status" value="1"/>
</dbReference>
<dbReference type="PANTHER" id="PTHR43540">
    <property type="entry name" value="PEROXYUREIDOACRYLATE/UREIDOACRYLATE AMIDOHYDROLASE-RELATED"/>
    <property type="match status" value="1"/>
</dbReference>
<comment type="caution">
    <text evidence="4">The sequence shown here is derived from an EMBL/GenBank/DDBJ whole genome shotgun (WGS) entry which is preliminary data.</text>
</comment>
<keyword evidence="5" id="KW-1185">Reference proteome</keyword>
<evidence type="ECO:0000259" key="3">
    <source>
        <dbReference type="Pfam" id="PF00857"/>
    </source>
</evidence>
<sequence>MLADALIVMAMQNGLCRGDKPLANLDQLITGINDRIREYWSHDKPIIFIQNNDSNLVRETEPWNILNEIHHSEENYYLQKAHCNAFYGTKLQTILQDHQVEAIEFCGTQTEGCLDVTMTMAHGLGYEVQLHKGLTSTHDNQYMSAEQTVDYFEHLWEERLIAAII</sequence>
<dbReference type="InterPro" id="IPR050272">
    <property type="entry name" value="Isochorismatase-like_hydrls"/>
</dbReference>
<protein>
    <submittedName>
        <fullName evidence="4">Isochorismatase family protein</fullName>
    </submittedName>
</protein>
<evidence type="ECO:0000313" key="5">
    <source>
        <dbReference type="Proteomes" id="UP000549765"/>
    </source>
</evidence>
<evidence type="ECO:0000313" key="4">
    <source>
        <dbReference type="EMBL" id="NKZ23622.1"/>
    </source>
</evidence>
<dbReference type="SUPFAM" id="SSF52499">
    <property type="entry name" value="Isochorismatase-like hydrolases"/>
    <property type="match status" value="1"/>
</dbReference>
<dbReference type="PANTHER" id="PTHR43540:SF14">
    <property type="entry name" value="ISOCHORISMATASE"/>
    <property type="match status" value="1"/>
</dbReference>
<dbReference type="AlphaFoldDB" id="A0A7X6N2R2"/>
<dbReference type="EMBL" id="JAAXPN010000001">
    <property type="protein sequence ID" value="NKZ23622.1"/>
    <property type="molecule type" value="Genomic_DNA"/>
</dbReference>
<dbReference type="RefSeq" id="WP_168721407.1">
    <property type="nucleotide sequence ID" value="NZ_JAAXPN010000001.1"/>
</dbReference>